<evidence type="ECO:0000313" key="3">
    <source>
        <dbReference type="Proteomes" id="UP000823388"/>
    </source>
</evidence>
<reference evidence="2" key="1">
    <citation type="submission" date="2020-05" db="EMBL/GenBank/DDBJ databases">
        <title>WGS assembly of Panicum virgatum.</title>
        <authorList>
            <person name="Lovell J.T."/>
            <person name="Jenkins J."/>
            <person name="Shu S."/>
            <person name="Juenger T.E."/>
            <person name="Schmutz J."/>
        </authorList>
    </citation>
    <scope>NUCLEOTIDE SEQUENCE</scope>
    <source>
        <strain evidence="2">AP13</strain>
    </source>
</reference>
<organism evidence="2 3">
    <name type="scientific">Panicum virgatum</name>
    <name type="common">Blackwell switchgrass</name>
    <dbReference type="NCBI Taxonomy" id="38727"/>
    <lineage>
        <taxon>Eukaryota</taxon>
        <taxon>Viridiplantae</taxon>
        <taxon>Streptophyta</taxon>
        <taxon>Embryophyta</taxon>
        <taxon>Tracheophyta</taxon>
        <taxon>Spermatophyta</taxon>
        <taxon>Magnoliopsida</taxon>
        <taxon>Liliopsida</taxon>
        <taxon>Poales</taxon>
        <taxon>Poaceae</taxon>
        <taxon>PACMAD clade</taxon>
        <taxon>Panicoideae</taxon>
        <taxon>Panicodae</taxon>
        <taxon>Paniceae</taxon>
        <taxon>Panicinae</taxon>
        <taxon>Panicum</taxon>
        <taxon>Panicum sect. Hiantes</taxon>
    </lineage>
</organism>
<keyword evidence="3" id="KW-1185">Reference proteome</keyword>
<dbReference type="EMBL" id="CM029039">
    <property type="protein sequence ID" value="KAG2647355.1"/>
    <property type="molecule type" value="Genomic_DNA"/>
</dbReference>
<dbReference type="InterPro" id="IPR056016">
    <property type="entry name" value="DUF7595"/>
</dbReference>
<accession>A0A8T0WJ57</accession>
<proteinExistence type="predicted"/>
<dbReference type="PANTHER" id="PTHR35828:SF23">
    <property type="entry name" value="F-BOX DOMAIN-CONTAINING PROTEIN"/>
    <property type="match status" value="1"/>
</dbReference>
<dbReference type="Proteomes" id="UP000823388">
    <property type="component" value="Chromosome 2K"/>
</dbReference>
<name>A0A8T0WJ57_PANVG</name>
<feature type="domain" description="DUF7595" evidence="1">
    <location>
        <begin position="1"/>
        <end position="267"/>
    </location>
</feature>
<dbReference type="AlphaFoldDB" id="A0A8T0WJ57"/>
<dbReference type="PANTHER" id="PTHR35828">
    <property type="entry name" value="OS08G0203800 PROTEIN-RELATED"/>
    <property type="match status" value="1"/>
</dbReference>
<sequence>MAARDGLVLVRHKAQELRIIPPAGPDLIVGGHHVLLVGDGGVGHHQARPFQVVKARLVLEPKQRRRRLQVQTFSSELGTWGPCTEIRTPQIHGKPRQGDDNPLRAQPLVAGGAVHWLCFTDEEGFVLKLRVRAAAPPPRLTVTKLAESFPYKGRWNLRRLMATVDAGGSPAVLVADGESSKISAWRQSKHTARWGEQPQVVIEYETIARSLAGEDMGGLQSWQWPREQVPMEWFAERSGAVLIRVRDRYFSWLDLQSRKIVRCSSDSSIRYKTMYYPCEMDLSTRAPTFSSSL</sequence>
<evidence type="ECO:0000259" key="1">
    <source>
        <dbReference type="Pfam" id="PF24523"/>
    </source>
</evidence>
<protein>
    <recommendedName>
        <fullName evidence="1">DUF7595 domain-containing protein</fullName>
    </recommendedName>
</protein>
<evidence type="ECO:0000313" key="2">
    <source>
        <dbReference type="EMBL" id="KAG2647355.1"/>
    </source>
</evidence>
<comment type="caution">
    <text evidence="2">The sequence shown here is derived from an EMBL/GenBank/DDBJ whole genome shotgun (WGS) entry which is preliminary data.</text>
</comment>
<dbReference type="Pfam" id="PF24523">
    <property type="entry name" value="DUF7595"/>
    <property type="match status" value="1"/>
</dbReference>
<gene>
    <name evidence="2" type="ORF">PVAP13_2KG574600</name>
</gene>